<evidence type="ECO:0000313" key="2">
    <source>
        <dbReference type="EMBL" id="KAG2925202.1"/>
    </source>
</evidence>
<protein>
    <submittedName>
        <fullName evidence="2">Uncharacterized protein</fullName>
    </submittedName>
</protein>
<feature type="compositionally biased region" description="Basic and acidic residues" evidence="1">
    <location>
        <begin position="206"/>
        <end position="219"/>
    </location>
</feature>
<evidence type="ECO:0000256" key="1">
    <source>
        <dbReference type="SAM" id="MobiDB-lite"/>
    </source>
</evidence>
<feature type="region of interest" description="Disordered" evidence="1">
    <location>
        <begin position="198"/>
        <end position="230"/>
    </location>
</feature>
<sequence>MLEGQVQPVTQNQPPSLGWRGLWRRKCDGVAPEEFALDTQSEDVEIVQAERMASVGLGASLPDTELKVSVEATEASTGTVLASLKGVRFENEDGEKKTLPYVRLFTPEEIDLMMQGSSIGADQEDEGYDMEFEERRHLLDEVELKRTMKKNAEELKNLTLKEMSTLLGIPKDKKNCEFSPGRSGTWYQKALAASRESRRANRAFRRVSERTERVERGSPECEPDSDERDVGDEVNVIAEEIVREA</sequence>
<dbReference type="Proteomes" id="UP000736787">
    <property type="component" value="Unassembled WGS sequence"/>
</dbReference>
<accession>A0A8T1CLC9</accession>
<dbReference type="AlphaFoldDB" id="A0A8T1CLC9"/>
<dbReference type="EMBL" id="RCMK01000499">
    <property type="protein sequence ID" value="KAG2925202.1"/>
    <property type="molecule type" value="Genomic_DNA"/>
</dbReference>
<feature type="compositionally biased region" description="Acidic residues" evidence="1">
    <location>
        <begin position="221"/>
        <end position="230"/>
    </location>
</feature>
<name>A0A8T1CLC9_9STRA</name>
<evidence type="ECO:0000313" key="3">
    <source>
        <dbReference type="Proteomes" id="UP000736787"/>
    </source>
</evidence>
<reference evidence="2" key="1">
    <citation type="submission" date="2018-10" db="EMBL/GenBank/DDBJ databases">
        <title>Effector identification in a new, highly contiguous assembly of the strawberry crown rot pathogen Phytophthora cactorum.</title>
        <authorList>
            <person name="Armitage A.D."/>
            <person name="Nellist C.F."/>
            <person name="Bates H."/>
            <person name="Vickerstaff R.J."/>
            <person name="Harrison R.J."/>
        </authorList>
    </citation>
    <scope>NUCLEOTIDE SEQUENCE</scope>
    <source>
        <strain evidence="2">4040</strain>
    </source>
</reference>
<proteinExistence type="predicted"/>
<gene>
    <name evidence="2" type="ORF">PC117_g15217</name>
</gene>
<dbReference type="VEuPathDB" id="FungiDB:PC110_g18681"/>
<organism evidence="2 3">
    <name type="scientific">Phytophthora cactorum</name>
    <dbReference type="NCBI Taxonomy" id="29920"/>
    <lineage>
        <taxon>Eukaryota</taxon>
        <taxon>Sar</taxon>
        <taxon>Stramenopiles</taxon>
        <taxon>Oomycota</taxon>
        <taxon>Peronosporomycetes</taxon>
        <taxon>Peronosporales</taxon>
        <taxon>Peronosporaceae</taxon>
        <taxon>Phytophthora</taxon>
    </lineage>
</organism>
<comment type="caution">
    <text evidence="2">The sequence shown here is derived from an EMBL/GenBank/DDBJ whole genome shotgun (WGS) entry which is preliminary data.</text>
</comment>